<keyword evidence="3" id="KW-0406">Ion transport</keyword>
<organism evidence="3 4">
    <name type="scientific">Sarcina ventriculi</name>
    <name type="common">Clostridium ventriculi</name>
    <dbReference type="NCBI Taxonomy" id="1267"/>
    <lineage>
        <taxon>Bacteria</taxon>
        <taxon>Bacillati</taxon>
        <taxon>Bacillota</taxon>
        <taxon>Clostridia</taxon>
        <taxon>Eubacteriales</taxon>
        <taxon>Clostridiaceae</taxon>
        <taxon>Sarcina</taxon>
    </lineage>
</organism>
<feature type="transmembrane region" description="Helical" evidence="1">
    <location>
        <begin position="214"/>
        <end position="232"/>
    </location>
</feature>
<keyword evidence="3" id="KW-0407">Ion channel</keyword>
<dbReference type="Gene3D" id="1.10.287.70">
    <property type="match status" value="1"/>
</dbReference>
<comment type="caution">
    <text evidence="3">The sequence shown here is derived from an EMBL/GenBank/DDBJ whole genome shotgun (WGS) entry which is preliminary data.</text>
</comment>
<feature type="transmembrane region" description="Helical" evidence="1">
    <location>
        <begin position="7"/>
        <end position="29"/>
    </location>
</feature>
<keyword evidence="1" id="KW-1133">Transmembrane helix</keyword>
<proteinExistence type="predicted"/>
<reference evidence="3 4" key="1">
    <citation type="submission" date="2015-09" db="EMBL/GenBank/DDBJ databases">
        <authorList>
            <consortium name="Pathogen Informatics"/>
            <person name="Wu L."/>
            <person name="Ma J."/>
        </authorList>
    </citation>
    <scope>NUCLEOTIDE SEQUENCE [LARGE SCALE GENOMIC DNA]</scope>
    <source>
        <strain evidence="3 4">2789STDY5834858</strain>
    </source>
</reference>
<dbReference type="Proteomes" id="UP000095488">
    <property type="component" value="Unassembled WGS sequence"/>
</dbReference>
<dbReference type="SUPFAM" id="SSF81324">
    <property type="entry name" value="Voltage-gated potassium channels"/>
    <property type="match status" value="1"/>
</dbReference>
<feature type="domain" description="Potassium channel" evidence="2">
    <location>
        <begin position="204"/>
        <end position="258"/>
    </location>
</feature>
<keyword evidence="3" id="KW-0813">Transport</keyword>
<gene>
    <name evidence="3" type="ORF">ERS852473_00849</name>
</gene>
<evidence type="ECO:0000259" key="2">
    <source>
        <dbReference type="Pfam" id="PF07885"/>
    </source>
</evidence>
<evidence type="ECO:0000313" key="4">
    <source>
        <dbReference type="Proteomes" id="UP000095488"/>
    </source>
</evidence>
<name>A0ABP2ANI8_SARVE</name>
<keyword evidence="4" id="KW-1185">Reference proteome</keyword>
<feature type="transmembrane region" description="Helical" evidence="1">
    <location>
        <begin position="239"/>
        <end position="256"/>
    </location>
</feature>
<accession>A0ABP2ANI8</accession>
<sequence length="262" mass="31139">MKIHKKIIIKFIIFYFFIVIFFAVLYTYFSNDFYYSFSNKEIIFDKNYSYIENYLENSIKSNFRNYYNSNYLVFFNNCYEDFLFDVNDLKIKETRINNKYLESDIFIVLKDSRNNLEYNAVITLKILEELSIKHEDNIYKQCKISTKSSNKILDGLDIEKIFRVKCLDEVLDVGIIIDEKINEKFNQYIINNDGNPSLNKNSFFYYIKFNFPRMFYLSMVTITTLGFGDIVPLTNTTRMLIGLESTIGVIILGWFANKSLKG</sequence>
<keyword evidence="1" id="KW-0472">Membrane</keyword>
<evidence type="ECO:0000313" key="3">
    <source>
        <dbReference type="EMBL" id="CUN68625.1"/>
    </source>
</evidence>
<evidence type="ECO:0000256" key="1">
    <source>
        <dbReference type="SAM" id="Phobius"/>
    </source>
</evidence>
<dbReference type="InterPro" id="IPR013099">
    <property type="entry name" value="K_chnl_dom"/>
</dbReference>
<dbReference type="Pfam" id="PF07885">
    <property type="entry name" value="Ion_trans_2"/>
    <property type="match status" value="1"/>
</dbReference>
<protein>
    <submittedName>
        <fullName evidence="3">Voltage-gated potassium channel</fullName>
    </submittedName>
</protein>
<dbReference type="RefSeq" id="WP_055257958.1">
    <property type="nucleotide sequence ID" value="NZ_CABIXL010000002.1"/>
</dbReference>
<keyword evidence="1" id="KW-0812">Transmembrane</keyword>
<dbReference type="GO" id="GO:0034220">
    <property type="term" value="P:monoatomic ion transmembrane transport"/>
    <property type="evidence" value="ECO:0007669"/>
    <property type="project" value="UniProtKB-KW"/>
</dbReference>
<dbReference type="EMBL" id="CYZR01000002">
    <property type="protein sequence ID" value="CUN68625.1"/>
    <property type="molecule type" value="Genomic_DNA"/>
</dbReference>